<dbReference type="RefSeq" id="WP_117319717.1">
    <property type="nucleotide sequence ID" value="NZ_QQSW01000038.1"/>
</dbReference>
<keyword evidence="3" id="KW-0378">Hydrolase</keyword>
<evidence type="ECO:0000256" key="1">
    <source>
        <dbReference type="SAM" id="SignalP"/>
    </source>
</evidence>
<evidence type="ECO:0000259" key="2">
    <source>
        <dbReference type="Pfam" id="PF05618"/>
    </source>
</evidence>
<feature type="chain" id="PRO_5020657630" evidence="1">
    <location>
        <begin position="24"/>
        <end position="75"/>
    </location>
</feature>
<dbReference type="Pfam" id="PF05618">
    <property type="entry name" value="Zn_protease"/>
    <property type="match status" value="1"/>
</dbReference>
<feature type="domain" description="Retropepsin-like aspartic endopeptidase" evidence="2">
    <location>
        <begin position="31"/>
        <end position="71"/>
    </location>
</feature>
<dbReference type="OrthoDB" id="8546610at2"/>
<dbReference type="SUPFAM" id="SSF50630">
    <property type="entry name" value="Acid proteases"/>
    <property type="match status" value="1"/>
</dbReference>
<dbReference type="GO" id="GO:0008233">
    <property type="term" value="F:peptidase activity"/>
    <property type="evidence" value="ECO:0007669"/>
    <property type="project" value="UniProtKB-KW"/>
</dbReference>
<dbReference type="EMBL" id="SLWX01000031">
    <property type="protein sequence ID" value="TCO69661.1"/>
    <property type="molecule type" value="Genomic_DNA"/>
</dbReference>
<dbReference type="Gene3D" id="2.40.70.10">
    <property type="entry name" value="Acid Proteases"/>
    <property type="match status" value="1"/>
</dbReference>
<dbReference type="InterPro" id="IPR021109">
    <property type="entry name" value="Peptidase_aspartic_dom_sf"/>
</dbReference>
<evidence type="ECO:0000313" key="4">
    <source>
        <dbReference type="Proteomes" id="UP000294980"/>
    </source>
</evidence>
<keyword evidence="3" id="KW-0645">Protease</keyword>
<dbReference type="InterPro" id="IPR008503">
    <property type="entry name" value="Asp_endopeptidase"/>
</dbReference>
<dbReference type="Proteomes" id="UP000294980">
    <property type="component" value="Unassembled WGS sequence"/>
</dbReference>
<gene>
    <name evidence="3" type="ORF">EV688_1316</name>
</gene>
<dbReference type="AlphaFoldDB" id="A0A4R2K8G6"/>
<evidence type="ECO:0000313" key="3">
    <source>
        <dbReference type="EMBL" id="TCO69661.1"/>
    </source>
</evidence>
<organism evidence="3 4">
    <name type="scientific">Chromatocurvus halotolerans</name>
    <dbReference type="NCBI Taxonomy" id="1132028"/>
    <lineage>
        <taxon>Bacteria</taxon>
        <taxon>Pseudomonadati</taxon>
        <taxon>Pseudomonadota</taxon>
        <taxon>Gammaproteobacteria</taxon>
        <taxon>Cellvibrionales</taxon>
        <taxon>Halieaceae</taxon>
        <taxon>Chromatocurvus</taxon>
    </lineage>
</organism>
<dbReference type="GO" id="GO:0006508">
    <property type="term" value="P:proteolysis"/>
    <property type="evidence" value="ECO:0007669"/>
    <property type="project" value="UniProtKB-KW"/>
</dbReference>
<sequence length="75" mass="8204">MIKTLLAHIAMLIGLCGPASVFADTEATRFGWVEFIEIQPWGIKTKAKLDSGALTSAMHAVDLAEFQRDDDNIGR</sequence>
<name>A0A4R2K8G6_9GAMM</name>
<reference evidence="3 4" key="1">
    <citation type="submission" date="2019-03" db="EMBL/GenBank/DDBJ databases">
        <title>Genomic Encyclopedia of Type Strains, Phase IV (KMG-IV): sequencing the most valuable type-strain genomes for metagenomic binning, comparative biology and taxonomic classification.</title>
        <authorList>
            <person name="Goeker M."/>
        </authorList>
    </citation>
    <scope>NUCLEOTIDE SEQUENCE [LARGE SCALE GENOMIC DNA]</scope>
    <source>
        <strain evidence="3 4">DSM 23344</strain>
    </source>
</reference>
<comment type="caution">
    <text evidence="3">The sequence shown here is derived from an EMBL/GenBank/DDBJ whole genome shotgun (WGS) entry which is preliminary data.</text>
</comment>
<keyword evidence="1" id="KW-0732">Signal</keyword>
<protein>
    <submittedName>
        <fullName evidence="3">Putative ATP-dependent zinc protease</fullName>
    </submittedName>
</protein>
<accession>A0A4R2K8G6</accession>
<feature type="signal peptide" evidence="1">
    <location>
        <begin position="1"/>
        <end position="23"/>
    </location>
</feature>
<keyword evidence="4" id="KW-1185">Reference proteome</keyword>
<proteinExistence type="predicted"/>